<gene>
    <name evidence="3" type="ORF">V5E97_10925</name>
</gene>
<dbReference type="Pfam" id="PF25459">
    <property type="entry name" value="AIM3_BBC1_C"/>
    <property type="match status" value="1"/>
</dbReference>
<dbReference type="EMBL" id="CP155447">
    <property type="protein sequence ID" value="XBH06520.1"/>
    <property type="molecule type" value="Genomic_DNA"/>
</dbReference>
<protein>
    <recommendedName>
        <fullName evidence="2">BBC1/AIM3 cysteine proteinase-fold domain-containing protein</fullName>
    </recommendedName>
</protein>
<dbReference type="RefSeq" id="WP_406699370.1">
    <property type="nucleotide sequence ID" value="NZ_CP155447.1"/>
</dbReference>
<evidence type="ECO:0000259" key="2">
    <source>
        <dbReference type="Pfam" id="PF25459"/>
    </source>
</evidence>
<organism evidence="3">
    <name type="scientific">Singulisphaera sp. Ch08</name>
    <dbReference type="NCBI Taxonomy" id="3120278"/>
    <lineage>
        <taxon>Bacteria</taxon>
        <taxon>Pseudomonadati</taxon>
        <taxon>Planctomycetota</taxon>
        <taxon>Planctomycetia</taxon>
        <taxon>Isosphaerales</taxon>
        <taxon>Isosphaeraceae</taxon>
        <taxon>Singulisphaera</taxon>
    </lineage>
</organism>
<proteinExistence type="predicted"/>
<name>A0AAU7CML4_9BACT</name>
<sequence length="197" mass="21794">MANNPLPPWPQRTRALMIMSAIGLFGSAPAEPPAIPILNQKVAEFAESQRGKKVGNGSCVTLAVEALRSANAKRFRLNRADGDYVWGRRVDDFKDALPGDILQFRDAEFKGKKYLTRRRWISWHESYPHHTAIVSEASEGGKVLTVLHQNVGPKGADDDEKQIVQTGTLRIDSLQKGGWVRIYRPIAPSGIESAPLP</sequence>
<reference evidence="3" key="1">
    <citation type="submission" date="2024-05" db="EMBL/GenBank/DDBJ databases">
        <title>Planctomycetes of the genus Singulisphaera possess chitinolytic capabilities.</title>
        <authorList>
            <person name="Ivanova A."/>
        </authorList>
    </citation>
    <scope>NUCLEOTIDE SEQUENCE</scope>
    <source>
        <strain evidence="3">Ch08T</strain>
    </source>
</reference>
<feature type="chain" id="PRO_5043335800" description="BBC1/AIM3 cysteine proteinase-fold domain-containing protein" evidence="1">
    <location>
        <begin position="31"/>
        <end position="197"/>
    </location>
</feature>
<dbReference type="InterPro" id="IPR057402">
    <property type="entry name" value="AIM3_BBC1_C"/>
</dbReference>
<feature type="signal peptide" evidence="1">
    <location>
        <begin position="1"/>
        <end position="30"/>
    </location>
</feature>
<evidence type="ECO:0000313" key="3">
    <source>
        <dbReference type="EMBL" id="XBH06520.1"/>
    </source>
</evidence>
<dbReference type="AlphaFoldDB" id="A0AAU7CML4"/>
<evidence type="ECO:0000256" key="1">
    <source>
        <dbReference type="SAM" id="SignalP"/>
    </source>
</evidence>
<accession>A0AAU7CML4</accession>
<feature type="domain" description="BBC1/AIM3 cysteine proteinase-fold" evidence="2">
    <location>
        <begin position="40"/>
        <end position="188"/>
    </location>
</feature>
<keyword evidence="1" id="KW-0732">Signal</keyword>